<dbReference type="NCBIfam" id="TIGR01731">
    <property type="entry name" value="fil_hemag_20aa"/>
    <property type="match status" value="19"/>
</dbReference>
<dbReference type="Pfam" id="PF13018">
    <property type="entry name" value="ESPR"/>
    <property type="match status" value="1"/>
</dbReference>
<dbReference type="RefSeq" id="WP_135058681.1">
    <property type="nucleotide sequence ID" value="NZ_JADGLC010000045.1"/>
</dbReference>
<gene>
    <name evidence="2" type="ORF">E4T80_12265</name>
</gene>
<dbReference type="InterPro" id="IPR010069">
    <property type="entry name" value="CdiA_FHA1_rpt"/>
</dbReference>
<dbReference type="Gene3D" id="2.160.20.10">
    <property type="entry name" value="Single-stranded right-handed beta-helix, Pectin lyase-like"/>
    <property type="match status" value="1"/>
</dbReference>
<dbReference type="InterPro" id="IPR024973">
    <property type="entry name" value="ESPR"/>
</dbReference>
<dbReference type="InterPro" id="IPR012334">
    <property type="entry name" value="Pectin_lyas_fold"/>
</dbReference>
<reference evidence="2 3" key="1">
    <citation type="submission" date="2019-03" db="EMBL/GenBank/DDBJ databases">
        <title>Diversity of the mouse oral microbiome.</title>
        <authorList>
            <person name="Joseph S."/>
            <person name="Aduse-Opoku J."/>
            <person name="Curtis M."/>
            <person name="Wade W."/>
            <person name="Hashim A."/>
        </authorList>
    </citation>
    <scope>NUCLEOTIDE SEQUENCE [LARGE SCALE GENOMIC DNA]</scope>
    <source>
        <strain evidence="2 3">WT12</strain>
    </source>
</reference>
<evidence type="ECO:0000259" key="1">
    <source>
        <dbReference type="SMART" id="SM00912"/>
    </source>
</evidence>
<accession>A0A4Y9JPH8</accession>
<evidence type="ECO:0000313" key="3">
    <source>
        <dbReference type="Proteomes" id="UP000297396"/>
    </source>
</evidence>
<dbReference type="InterPro" id="IPR008619">
    <property type="entry name" value="Filamentous_hemagglutn_rpt"/>
</dbReference>
<protein>
    <submittedName>
        <fullName evidence="2">Filamentous hemagglutinin N-terminal domain-containing protein</fullName>
    </submittedName>
</protein>
<dbReference type="OrthoDB" id="2664633at2"/>
<dbReference type="NCBIfam" id="TIGR01901">
    <property type="entry name" value="adhes_NPXG"/>
    <property type="match status" value="1"/>
</dbReference>
<dbReference type="Pfam" id="PF05594">
    <property type="entry name" value="Fil_haemagg"/>
    <property type="match status" value="11"/>
</dbReference>
<evidence type="ECO:0000313" key="2">
    <source>
        <dbReference type="EMBL" id="TFV07478.1"/>
    </source>
</evidence>
<feature type="non-terminal residue" evidence="2">
    <location>
        <position position="1703"/>
    </location>
</feature>
<name>A0A4Y9JPH8_9PAST</name>
<feature type="domain" description="Filamentous haemagglutinin FhaB/tRNA nuclease CdiA-like TPS" evidence="1">
    <location>
        <begin position="90"/>
        <end position="210"/>
    </location>
</feature>
<dbReference type="Proteomes" id="UP000297396">
    <property type="component" value="Unassembled WGS sequence"/>
</dbReference>
<dbReference type="SUPFAM" id="SSF51126">
    <property type="entry name" value="Pectin lyase-like"/>
    <property type="match status" value="1"/>
</dbReference>
<dbReference type="Pfam" id="PF05860">
    <property type="entry name" value="TPS"/>
    <property type="match status" value="1"/>
</dbReference>
<dbReference type="EMBL" id="SPPA01000045">
    <property type="protein sequence ID" value="TFV07478.1"/>
    <property type="molecule type" value="Genomic_DNA"/>
</dbReference>
<dbReference type="SMART" id="SM00912">
    <property type="entry name" value="Haemagg_act"/>
    <property type="match status" value="1"/>
</dbReference>
<dbReference type="InterPro" id="IPR008638">
    <property type="entry name" value="FhaB/CdiA-like_TPS"/>
</dbReference>
<organism evidence="2 3">
    <name type="scientific">Muribacter muris</name>
    <dbReference type="NCBI Taxonomy" id="67855"/>
    <lineage>
        <taxon>Bacteria</taxon>
        <taxon>Pseudomonadati</taxon>
        <taxon>Pseudomonadota</taxon>
        <taxon>Gammaproteobacteria</taxon>
        <taxon>Pasteurellales</taxon>
        <taxon>Pasteurellaceae</taxon>
        <taxon>Muribacter</taxon>
    </lineage>
</organism>
<dbReference type="InterPro" id="IPR011050">
    <property type="entry name" value="Pectin_lyase_fold/virulence"/>
</dbReference>
<comment type="caution">
    <text evidence="2">The sequence shown here is derived from an EMBL/GenBank/DDBJ whole genome shotgun (WGS) entry which is preliminary data.</text>
</comment>
<proteinExistence type="predicted"/>
<sequence>MNKKCFRVIFSKTLQRLVVVSELAKSEGKSTEQGDFGISALFARLRPLTFSLYCALGFVAFSDAALAETLIIQADKSAPKSQQPIVLQTANGLPQVNIRTPNAQGLSHNKYAKFDVDTQGAILNNSRTNVQTQQAGWVQGNPYLARGEAKVILNEVNSNDPSVLKGYVEVAGKKADVIIANPSGIHCQGCGVINADRSTFTTGKPHIVQGNLDRFVVEKGKVKVEGKGLDNSRVDYTEILARETQLNGGVWSKKATTVVTGKNTLKRSDSAENVQIIHTRQPLADESTPQFAVDVGELGGMYAGKIHLIGTEHGVGVRNAGHIGASHNTLKIDSQGRLVNTGTLNANQAVDLTAAAGIENRGKIENRQGNIGLNTPKEIQQDGSIVARAGEIHKRAGQGIRQQGETVAKEHIRYDAPSITATKNSLIAAGVQVQDSGKNETRTLETQSAQGKSIHIQTRGKAVLQGKNMASGQVNINAAEVNLDHSRNSAYDVSVKAHKGHIQANQAIFDIKNTLSLVTPSMLSVVGSDLSAETISTTQHSLKMGGAKWQQRGASDITLSIKDKLENQGGYFITQGNLSLLAKGIDNRQGSFIAGGTLTVLNGQNAIDSTDGHLVGKTSVEIKSGRLVNTGGLIFSENDVNLDTHSQALLNRQTQNKGIVALGKLNLNAGDIDNEAGRIVSGSSANIHTRLVNNRFGKFSSNSDLTLRTGQLNNDHGLISSAGEQRLAVTGQLSQQGGQILSNARLSVTADKIVSQSGSEIAANIVDIHTQGELNNQRSRLSAQRLLNAQVAGPVNNQGGLIFSHHDLTLNNPGQALLNTHTHTPQQDKGIIAFGALSLETGTINNQDGQILSGSDLQVQATTLDNTAGHIGTADNATLQLTDFTNDTGKVSAKQALSLTVKGDIHQKAGKIFSDAALTLTAHTLNSTEQSEIAGQTVTAILDNQLNNQDSKLSGEKGISINSRGVMNDRGVIVAEQGQIYLNTQQQTLSNRDGKIQADAPLEIQSGELVNQNGMIQSREEIYIDTHQGNLENQHTLSDRGDKGILALGNLTVKSQQIRNNDGYLVGRLKNALSASAVANQAGLIRTDGELTINAESLNNDRGIVMGKETSRLVFSKGLTQHSGQMLLGNLTFIGDTLDNTAGLIKANQARIETAKALNFQNSHLDVIGNISLTGAGLNNQDSHISSQTGNIQIDTRGGTLNNRQGHISAASDIHINSGELKNQSGNIQSKQAIDIQTHGKALDNRQTEAKDQGIIAEGTLNIEAGDIHNAQGRIVAHKDTRVKAQAIDNTGGYVQSGQNLAVLATDMTNNGGKLTADKRADVQLDGQLNQMGGQIGAETLVLNSRSLSSIGNSLISAVSTTLNIIGDINNQDSELSAEQDLNIESQRIENRNGLVLAEKGRLRLDSHQQQVDNQNGTILAKSGALSLQSGQLNNQQGYMGAQTDLTVNTSQQSFDNTQGVVLSGNNLTVLSGRLHNQNGYLQATRGHSEINTHKNALINTQGHILAPQGNLMLQGGEVTNHQGRIDADNVLMNVGRFAQTAGHLNAKNQLNLTAYHGIQNTQRARISAHTLNLTTAGQLNNHQGDIIAQSTAHIDSQGLNNQQGLLSSQRADLTVNTRQQTLNNAQGVIGAMSALTIQSGDLVNRLGLLQSQGDITIHTHQGHLDNRETRVDTDSSEPKGIIALGQLTLNTVGLNNQQGYLI</sequence>